<evidence type="ECO:0000313" key="1">
    <source>
        <dbReference type="EMBL" id="GFG91526.1"/>
    </source>
</evidence>
<dbReference type="EMBL" id="BLKZ01000001">
    <property type="protein sequence ID" value="GFG91526.1"/>
    <property type="molecule type" value="Genomic_DNA"/>
</dbReference>
<dbReference type="GO" id="GO:0016491">
    <property type="term" value="F:oxidoreductase activity"/>
    <property type="evidence" value="ECO:0007669"/>
    <property type="project" value="InterPro"/>
</dbReference>
<name>A0A7I9YS81_MYCBU</name>
<dbReference type="SUPFAM" id="SSF55469">
    <property type="entry name" value="FMN-dependent nitroreductase-like"/>
    <property type="match status" value="2"/>
</dbReference>
<gene>
    <name evidence="1" type="primary">acg</name>
    <name evidence="1" type="ORF">MBOU_35680</name>
</gene>
<reference evidence="1 2" key="1">
    <citation type="journal article" date="2019" name="Emerg. Microbes Infect.">
        <title>Comprehensive subspecies identification of 175 nontuberculous mycobacteria species based on 7547 genomic profiles.</title>
        <authorList>
            <person name="Matsumoto Y."/>
            <person name="Kinjo T."/>
            <person name="Motooka D."/>
            <person name="Nabeya D."/>
            <person name="Jung N."/>
            <person name="Uechi K."/>
            <person name="Horii T."/>
            <person name="Iida T."/>
            <person name="Fujita J."/>
            <person name="Nakamura S."/>
        </authorList>
    </citation>
    <scope>NUCLEOTIDE SEQUENCE [LARGE SCALE GENOMIC DNA]</scope>
    <source>
        <strain evidence="1 2">JCM 30725</strain>
    </source>
</reference>
<sequence length="329" mass="36474">MPDTLVDAEVLKAAVQLACRAPSLHNSQPWRWVADDASLHLYLDHNRILYSTDKLGREALISCGAVLDHLRVAMAAAGWTSDVRRFPDPADPDHLASFEFRPADAITEDQRRRAEAMRQRRTNRLPFAEPRNWEPLETLLSNVVGTGPVYLDVLADELRPEVARASQLTESLRRYDSSYHHELDWWSGHFETSDGIPRTALVSMDESDRVDVGRIFPAGPQHPGHAGTGPDQSKLLVLSTDKDAREQALRCGEALSAVLLECTVAGMATCTLTQLTELWSSRNLIATLTGRAAMPQLLIRVGEAPALGEPPPMTPRRPLAEVLTFHRSD</sequence>
<organism evidence="1 2">
    <name type="scientific">Mycobacterium bourgelatii</name>
    <dbReference type="NCBI Taxonomy" id="1273442"/>
    <lineage>
        <taxon>Bacteria</taxon>
        <taxon>Bacillati</taxon>
        <taxon>Actinomycetota</taxon>
        <taxon>Actinomycetes</taxon>
        <taxon>Mycobacteriales</taxon>
        <taxon>Mycobacteriaceae</taxon>
        <taxon>Mycobacterium</taxon>
    </lineage>
</organism>
<accession>A0A7I9YS81</accession>
<dbReference type="Gene3D" id="3.40.109.10">
    <property type="entry name" value="NADH Oxidase"/>
    <property type="match status" value="2"/>
</dbReference>
<dbReference type="PANTHER" id="PTHR23026:SF123">
    <property type="entry name" value="NAD(P)H NITROREDUCTASE RV3131-RELATED"/>
    <property type="match status" value="1"/>
</dbReference>
<dbReference type="AlphaFoldDB" id="A0A7I9YS81"/>
<proteinExistence type="predicted"/>
<dbReference type="InterPro" id="IPR050627">
    <property type="entry name" value="Nitroreductase/BluB"/>
</dbReference>
<dbReference type="InterPro" id="IPR000415">
    <property type="entry name" value="Nitroreductase-like"/>
</dbReference>
<protein>
    <submittedName>
        <fullName evidence="1">Putative NAD(P)H nitroreductase acg</fullName>
    </submittedName>
</protein>
<dbReference type="RefSeq" id="WP_163714773.1">
    <property type="nucleotide sequence ID" value="NZ_BLKZ01000001.1"/>
</dbReference>
<dbReference type="PANTHER" id="PTHR23026">
    <property type="entry name" value="NADPH NITROREDUCTASE"/>
    <property type="match status" value="1"/>
</dbReference>
<dbReference type="NCBIfam" id="NF047509">
    <property type="entry name" value="Rv3131_FMN_oxido"/>
    <property type="match status" value="1"/>
</dbReference>
<keyword evidence="2" id="KW-1185">Reference proteome</keyword>
<dbReference type="Proteomes" id="UP000465360">
    <property type="component" value="Unassembled WGS sequence"/>
</dbReference>
<evidence type="ECO:0000313" key="2">
    <source>
        <dbReference type="Proteomes" id="UP000465360"/>
    </source>
</evidence>
<comment type="caution">
    <text evidence="1">The sequence shown here is derived from an EMBL/GenBank/DDBJ whole genome shotgun (WGS) entry which is preliminary data.</text>
</comment>